<comment type="caution">
    <text evidence="1">The sequence shown here is derived from an EMBL/GenBank/DDBJ whole genome shotgun (WGS) entry which is preliminary data.</text>
</comment>
<gene>
    <name evidence="1" type="ORF">L6164_036948</name>
</gene>
<protein>
    <submittedName>
        <fullName evidence="1">Uncharacterized protein</fullName>
    </submittedName>
</protein>
<dbReference type="EMBL" id="CM039439">
    <property type="protein sequence ID" value="KAI4297039.1"/>
    <property type="molecule type" value="Genomic_DNA"/>
</dbReference>
<keyword evidence="2" id="KW-1185">Reference proteome</keyword>
<evidence type="ECO:0000313" key="1">
    <source>
        <dbReference type="EMBL" id="KAI4297039.1"/>
    </source>
</evidence>
<reference evidence="1 2" key="1">
    <citation type="journal article" date="2022" name="DNA Res.">
        <title>Chromosomal-level genome assembly of the orchid tree Bauhinia variegata (Leguminosae; Cercidoideae) supports the allotetraploid origin hypothesis of Bauhinia.</title>
        <authorList>
            <person name="Zhong Y."/>
            <person name="Chen Y."/>
            <person name="Zheng D."/>
            <person name="Pang J."/>
            <person name="Liu Y."/>
            <person name="Luo S."/>
            <person name="Meng S."/>
            <person name="Qian L."/>
            <person name="Wei D."/>
            <person name="Dai S."/>
            <person name="Zhou R."/>
        </authorList>
    </citation>
    <scope>NUCLEOTIDE SEQUENCE [LARGE SCALE GENOMIC DNA]</scope>
    <source>
        <strain evidence="1">BV-YZ2020</strain>
    </source>
</reference>
<dbReference type="Proteomes" id="UP000828941">
    <property type="component" value="Chromosome 14"/>
</dbReference>
<accession>A0ACB9KIN6</accession>
<evidence type="ECO:0000313" key="2">
    <source>
        <dbReference type="Proteomes" id="UP000828941"/>
    </source>
</evidence>
<organism evidence="1 2">
    <name type="scientific">Bauhinia variegata</name>
    <name type="common">Purple orchid tree</name>
    <name type="synonym">Phanera variegata</name>
    <dbReference type="NCBI Taxonomy" id="167791"/>
    <lineage>
        <taxon>Eukaryota</taxon>
        <taxon>Viridiplantae</taxon>
        <taxon>Streptophyta</taxon>
        <taxon>Embryophyta</taxon>
        <taxon>Tracheophyta</taxon>
        <taxon>Spermatophyta</taxon>
        <taxon>Magnoliopsida</taxon>
        <taxon>eudicotyledons</taxon>
        <taxon>Gunneridae</taxon>
        <taxon>Pentapetalae</taxon>
        <taxon>rosids</taxon>
        <taxon>fabids</taxon>
        <taxon>Fabales</taxon>
        <taxon>Fabaceae</taxon>
        <taxon>Cercidoideae</taxon>
        <taxon>Cercideae</taxon>
        <taxon>Bauhiniinae</taxon>
        <taxon>Bauhinia</taxon>
    </lineage>
</organism>
<sequence>MLQGPIPDSIGKILSLEFLDLSRNLLSGIIPKSLEKLGYLKFINLSYNRLQGEIPSDGPFVNFTSQSFVGNDGLCGRPLQPCPIVAKSKTAKMLLLGLALPLIVISIFIGSAIFLLWWRKGPSTAIMDIQIWIKRHCFYKGDVYSYGVMLMEVFTRKKPTDDMFVEGISLKSWIEDSMPDEIVSVVDSALLEGSEPHVTSAKEISLSRIMELALNCCADSPSERISMKDVLSELNKIKTSFLQTVIGSPD</sequence>
<name>A0ACB9KIN6_BAUVA</name>
<proteinExistence type="predicted"/>